<feature type="active site" description="Schiff-base intermediate with substrate; via topaquinone" evidence="1">
    <location>
        <position position="128"/>
    </location>
</feature>
<keyword evidence="3" id="KW-0560">Oxidoreductase</keyword>
<dbReference type="PROSITE" id="PS01164">
    <property type="entry name" value="COPPER_AMINE_OXID_1"/>
    <property type="match status" value="1"/>
</dbReference>
<dbReference type="Pfam" id="PF01179">
    <property type="entry name" value="Cu_amine_oxid"/>
    <property type="match status" value="1"/>
</dbReference>
<comment type="PTM">
    <text evidence="2 3">Topaquinone (TPQ) is generated by copper-dependent autoxidation of a specific tyrosyl residue.</text>
</comment>
<dbReference type="GO" id="GO:0009308">
    <property type="term" value="P:amine metabolic process"/>
    <property type="evidence" value="ECO:0007669"/>
    <property type="project" value="UniProtKB-UniRule"/>
</dbReference>
<organism evidence="5 6">
    <name type="scientific">Actinia tenebrosa</name>
    <name type="common">Australian red waratah sea anemone</name>
    <dbReference type="NCBI Taxonomy" id="6105"/>
    <lineage>
        <taxon>Eukaryota</taxon>
        <taxon>Metazoa</taxon>
        <taxon>Cnidaria</taxon>
        <taxon>Anthozoa</taxon>
        <taxon>Hexacorallia</taxon>
        <taxon>Actiniaria</taxon>
        <taxon>Actiniidae</taxon>
        <taxon>Actinia</taxon>
    </lineage>
</organism>
<comment type="cofactor">
    <cofactor evidence="3">
        <name>Cu cation</name>
        <dbReference type="ChEBI" id="CHEBI:23378"/>
    </cofactor>
    <text evidence="3">Contains 1 topaquinone per subunit.</text>
</comment>
<feature type="domain" description="Copper amine oxidase catalytic" evidence="4">
    <location>
        <begin position="1"/>
        <end position="375"/>
    </location>
</feature>
<dbReference type="SUPFAM" id="SSF49998">
    <property type="entry name" value="Amine oxidase catalytic domain"/>
    <property type="match status" value="1"/>
</dbReference>
<evidence type="ECO:0000256" key="3">
    <source>
        <dbReference type="RuleBase" id="RU000672"/>
    </source>
</evidence>
<dbReference type="GeneID" id="116308554"/>
<feature type="modified residue" description="2',4',5'-topaquinone" evidence="2">
    <location>
        <position position="128"/>
    </location>
</feature>
<dbReference type="FunFam" id="2.70.98.20:FF:000002">
    <property type="entry name" value="Amine oxidase"/>
    <property type="match status" value="1"/>
</dbReference>
<evidence type="ECO:0000313" key="5">
    <source>
        <dbReference type="Proteomes" id="UP000515163"/>
    </source>
</evidence>
<keyword evidence="3" id="KW-0479">Metal-binding</keyword>
<dbReference type="OrthoDB" id="5379943at2759"/>
<dbReference type="Gene3D" id="2.70.98.20">
    <property type="entry name" value="Copper amine oxidase, catalytic domain"/>
    <property type="match status" value="1"/>
</dbReference>
<dbReference type="EC" id="1.4.3.-" evidence="3"/>
<dbReference type="PANTHER" id="PTHR10638">
    <property type="entry name" value="COPPER AMINE OXIDASE"/>
    <property type="match status" value="1"/>
</dbReference>
<dbReference type="InterPro" id="IPR049948">
    <property type="entry name" value="Cu_Am_ox_TPQ-bd"/>
</dbReference>
<keyword evidence="3" id="KW-0186">Copper</keyword>
<dbReference type="PANTHER" id="PTHR10638:SF20">
    <property type="entry name" value="AMINE OXIDASE"/>
    <property type="match status" value="1"/>
</dbReference>
<reference evidence="6" key="1">
    <citation type="submission" date="2025-08" db="UniProtKB">
        <authorList>
            <consortium name="RefSeq"/>
        </authorList>
    </citation>
    <scope>IDENTIFICATION</scope>
    <source>
        <tissue evidence="6">Tentacle</tissue>
    </source>
</reference>
<dbReference type="RefSeq" id="XP_031574868.1">
    <property type="nucleotide sequence ID" value="XM_031719008.1"/>
</dbReference>
<dbReference type="GO" id="GO:0005507">
    <property type="term" value="F:copper ion binding"/>
    <property type="evidence" value="ECO:0007669"/>
    <property type="project" value="InterPro"/>
</dbReference>
<dbReference type="GO" id="GO:0005886">
    <property type="term" value="C:plasma membrane"/>
    <property type="evidence" value="ECO:0007669"/>
    <property type="project" value="TreeGrafter"/>
</dbReference>
<dbReference type="PROSITE" id="PS01165">
    <property type="entry name" value="COPPER_AMINE_OXID_2"/>
    <property type="match status" value="1"/>
</dbReference>
<sequence>MEIYDIKFKGERIVYELSLQEAMSTYTGYFPSQSYNYYLDSNWRMGMYNYELVPGIDCPKTATFFNLTHMIGTASAVTMKNSVCVFEQNRAIPLRRHYDSDFAGGYTFYGGMTDNVLVLRTIASVYNYDYVWDFTFYQNGVIQVQVSSTGYIMGTFYIDDVKPYGYKLSNYGTATTHEHLASFKVDLDVLGTKNSYETIQVDIESVQNSWENITRVRKVLKPVTRQTELEAVYKFNFETPTYLNFYNEEKKNKMGVRRGYRIQNNGMTKLLYPEDWMLVPMISWGQYQMAVTKHKDSERYSSSPYNQNAPKDPQVDFRKYISDNESIVNQDLVAWVTIGMMHIPHSEDLPNTATVANSASFFIRPFNYFEEDPSMGSTNAVLMTPGKSGPKVELYGTPTGPVCLPRNYTMDYNGRVNID</sequence>
<dbReference type="KEGG" id="aten:116308554"/>
<feature type="active site" description="Proton acceptor" evidence="1">
    <location>
        <position position="40"/>
    </location>
</feature>
<dbReference type="InParanoid" id="A0A6P8JAX2"/>
<evidence type="ECO:0000256" key="2">
    <source>
        <dbReference type="PIRSR" id="PIRSR600269-51"/>
    </source>
</evidence>
<dbReference type="InterPro" id="IPR000269">
    <property type="entry name" value="Cu_amine_oxidase"/>
</dbReference>
<dbReference type="InterPro" id="IPR049947">
    <property type="entry name" value="Cu_Am_Ox_Cu-bd"/>
</dbReference>
<dbReference type="InterPro" id="IPR015798">
    <property type="entry name" value="Cu_amine_oxidase_C"/>
</dbReference>
<name>A0A6P8JAX2_ACTTE</name>
<dbReference type="GO" id="GO:0048038">
    <property type="term" value="F:quinone binding"/>
    <property type="evidence" value="ECO:0007669"/>
    <property type="project" value="InterPro"/>
</dbReference>
<dbReference type="GO" id="GO:0008131">
    <property type="term" value="F:primary methylamine oxidase activity"/>
    <property type="evidence" value="ECO:0007669"/>
    <property type="project" value="InterPro"/>
</dbReference>
<protein>
    <recommendedName>
        <fullName evidence="3">Amine oxidase</fullName>
        <ecNumber evidence="3">1.4.3.-</ecNumber>
    </recommendedName>
</protein>
<evidence type="ECO:0000256" key="1">
    <source>
        <dbReference type="PIRSR" id="PIRSR600269-50"/>
    </source>
</evidence>
<keyword evidence="5" id="KW-1185">Reference proteome</keyword>
<evidence type="ECO:0000313" key="6">
    <source>
        <dbReference type="RefSeq" id="XP_031574868.1"/>
    </source>
</evidence>
<comment type="similarity">
    <text evidence="3">Belongs to the copper/topaquinone oxidase family.</text>
</comment>
<evidence type="ECO:0000259" key="4">
    <source>
        <dbReference type="Pfam" id="PF01179"/>
    </source>
</evidence>
<dbReference type="InterPro" id="IPR036460">
    <property type="entry name" value="Cu_amine_oxidase_C_sf"/>
</dbReference>
<dbReference type="PRINTS" id="PR00766">
    <property type="entry name" value="CUDAOXIDASE"/>
</dbReference>
<proteinExistence type="inferred from homology"/>
<accession>A0A6P8JAX2</accession>
<gene>
    <name evidence="6" type="primary">LOC116308554</name>
</gene>
<dbReference type="Proteomes" id="UP000515163">
    <property type="component" value="Unplaced"/>
</dbReference>
<keyword evidence="1 3" id="KW-0801">TPQ</keyword>
<dbReference type="AlphaFoldDB" id="A0A6P8JAX2"/>